<gene>
    <name evidence="1" type="ORF">CN357_04900</name>
</gene>
<accession>A0A9X6W2X0</accession>
<evidence type="ECO:0000313" key="2">
    <source>
        <dbReference type="Proteomes" id="UP000220210"/>
    </source>
</evidence>
<name>A0A9X6W2X0_BACCE</name>
<comment type="caution">
    <text evidence="1">The sequence shown here is derived from an EMBL/GenBank/DDBJ whole genome shotgun (WGS) entry which is preliminary data.</text>
</comment>
<evidence type="ECO:0000313" key="1">
    <source>
        <dbReference type="EMBL" id="PFF52030.1"/>
    </source>
</evidence>
<dbReference type="AlphaFoldDB" id="A0A9X6W2X0"/>
<protein>
    <submittedName>
        <fullName evidence="1">Uncharacterized protein</fullName>
    </submittedName>
</protein>
<dbReference type="Proteomes" id="UP000220210">
    <property type="component" value="Unassembled WGS sequence"/>
</dbReference>
<organism evidence="1 2">
    <name type="scientific">Bacillus cereus</name>
    <dbReference type="NCBI Taxonomy" id="1396"/>
    <lineage>
        <taxon>Bacteria</taxon>
        <taxon>Bacillati</taxon>
        <taxon>Bacillota</taxon>
        <taxon>Bacilli</taxon>
        <taxon>Bacillales</taxon>
        <taxon>Bacillaceae</taxon>
        <taxon>Bacillus</taxon>
        <taxon>Bacillus cereus group</taxon>
    </lineage>
</organism>
<proteinExistence type="predicted"/>
<dbReference type="EMBL" id="NTSO01000002">
    <property type="protein sequence ID" value="PFF52030.1"/>
    <property type="molecule type" value="Genomic_DNA"/>
</dbReference>
<reference evidence="1 2" key="1">
    <citation type="submission" date="2017-09" db="EMBL/GenBank/DDBJ databases">
        <title>Large-scale bioinformatics analysis of Bacillus genomes uncovers conserved roles of natural products in bacterial physiology.</title>
        <authorList>
            <consortium name="Agbiome Team Llc"/>
            <person name="Bleich R.M."/>
            <person name="Kirk G.J."/>
            <person name="Santa Maria K.C."/>
            <person name="Allen S.E."/>
            <person name="Farag S."/>
            <person name="Shank E.A."/>
            <person name="Bowers A."/>
        </authorList>
    </citation>
    <scope>NUCLEOTIDE SEQUENCE [LARGE SCALE GENOMIC DNA]</scope>
    <source>
        <strain evidence="1 2">AFS020204</strain>
    </source>
</reference>
<sequence length="123" mass="14083">MMSKTVLLLVNGGEFASCRFEEDYNPQEFYEQMVDIGITKKEYLHEEGTTIVVSIHEFPYISPLFIELVKKELMDCEHAKDVNIYEVKGIDVEQKIDVTEVRSTEVSGLIKEMGLGNKTATRM</sequence>